<reference evidence="7 8" key="1">
    <citation type="journal article" date="2015" name="Nature">
        <title>rRNA introns, odd ribosomes, and small enigmatic genomes across a large radiation of phyla.</title>
        <authorList>
            <person name="Brown C.T."/>
            <person name="Hug L.A."/>
            <person name="Thomas B.C."/>
            <person name="Sharon I."/>
            <person name="Castelle C.J."/>
            <person name="Singh A."/>
            <person name="Wilkins M.J."/>
            <person name="Williams K.H."/>
            <person name="Banfield J.F."/>
        </authorList>
    </citation>
    <scope>NUCLEOTIDE SEQUENCE [LARGE SCALE GENOMIC DNA]</scope>
</reference>
<keyword evidence="4" id="KW-1133">Transmembrane helix</keyword>
<dbReference type="Pfam" id="PF08245">
    <property type="entry name" value="Mur_ligase_M"/>
    <property type="match status" value="1"/>
</dbReference>
<dbReference type="InterPro" id="IPR051046">
    <property type="entry name" value="MurCDEF_CellWall_CoF430Synth"/>
</dbReference>
<organism evidence="7 8">
    <name type="scientific">Candidatus Azambacteria bacterium GW2011_GWA2_39_10</name>
    <dbReference type="NCBI Taxonomy" id="1618611"/>
    <lineage>
        <taxon>Bacteria</taxon>
        <taxon>Candidatus Azamiibacteriota</taxon>
    </lineage>
</organism>
<gene>
    <name evidence="7" type="ORF">UT16_C0022G0005</name>
</gene>
<evidence type="ECO:0000259" key="5">
    <source>
        <dbReference type="Pfam" id="PF02875"/>
    </source>
</evidence>
<proteinExistence type="predicted"/>
<dbReference type="InterPro" id="IPR013221">
    <property type="entry name" value="Mur_ligase_cen"/>
</dbReference>
<dbReference type="AlphaFoldDB" id="A0A0G0LJH4"/>
<dbReference type="Gene3D" id="3.90.190.20">
    <property type="entry name" value="Mur ligase, C-terminal domain"/>
    <property type="match status" value="1"/>
</dbReference>
<dbReference type="PANTHER" id="PTHR43024:SF1">
    <property type="entry name" value="UDP-N-ACETYLMURAMOYL-TRIPEPTIDE--D-ALANYL-D-ALANINE LIGASE"/>
    <property type="match status" value="1"/>
</dbReference>
<feature type="domain" description="Mur ligase C-terminal" evidence="5">
    <location>
        <begin position="279"/>
        <end position="395"/>
    </location>
</feature>
<comment type="caution">
    <text evidence="7">The sequence shown here is derived from an EMBL/GenBank/DDBJ whole genome shotgun (WGS) entry which is preliminary data.</text>
</comment>
<evidence type="ECO:0000259" key="6">
    <source>
        <dbReference type="Pfam" id="PF08245"/>
    </source>
</evidence>
<dbReference type="SUPFAM" id="SSF53244">
    <property type="entry name" value="MurD-like peptide ligases, peptide-binding domain"/>
    <property type="match status" value="1"/>
</dbReference>
<evidence type="ECO:0000313" key="7">
    <source>
        <dbReference type="EMBL" id="KKQ91177.1"/>
    </source>
</evidence>
<sequence>MMPLKNLLYLLQLEEYDLKRFSNWLKNNPGCVVLEKKKRIDWTLKAHVLFALANIFNIFTFGNRLLAIKISSRFLSPVDNLAKRFLVFLAAIKINQTKNLTIIGITGSYGKTTTKDTISHVLIHKYKTLKTEGNYNTLLGIVKTILRNLRKNHEIFVCEMAAYQTKDIEVISKLIKPKIGIITAIGPMHLERFGSQENIFKTKLELIESLPSDGIGFLPKKLESQFVKYFHNFNNESKKIAKVEYFLSKEDLLIKIGKVFDVGEKEVLGYLKTAPQTPHRQEILKTSSGITIIDDTYNSNPIGFLSALEMLKNTPAQRRILVTPGMIELGIEQFELNKEAAQSAAKIADYVIVVGETNKKALGEGLKEVYGNDYISKVYEVIDLESAKSKLSELAILNSTILLENDLPDHYF</sequence>
<dbReference type="InterPro" id="IPR004101">
    <property type="entry name" value="Mur_ligase_C"/>
</dbReference>
<keyword evidence="2" id="KW-0547">Nucleotide-binding</keyword>
<keyword evidence="1 7" id="KW-0436">Ligase</keyword>
<dbReference type="EMBL" id="LBVT01000022">
    <property type="protein sequence ID" value="KKQ91177.1"/>
    <property type="molecule type" value="Genomic_DNA"/>
</dbReference>
<dbReference type="GO" id="GO:0016881">
    <property type="term" value="F:acid-amino acid ligase activity"/>
    <property type="evidence" value="ECO:0007669"/>
    <property type="project" value="InterPro"/>
</dbReference>
<accession>A0A0G0LJH4</accession>
<dbReference type="Proteomes" id="UP000034706">
    <property type="component" value="Unassembled WGS sequence"/>
</dbReference>
<evidence type="ECO:0000256" key="3">
    <source>
        <dbReference type="ARBA" id="ARBA00022840"/>
    </source>
</evidence>
<keyword evidence="3" id="KW-0067">ATP-binding</keyword>
<dbReference type="InterPro" id="IPR036615">
    <property type="entry name" value="Mur_ligase_C_dom_sf"/>
</dbReference>
<protein>
    <submittedName>
        <fullName evidence="7">UDP-N-acetylmuramoyl-tripeptide-D-alanyl-D-alanine ligase</fullName>
    </submittedName>
</protein>
<dbReference type="InterPro" id="IPR036565">
    <property type="entry name" value="Mur-like_cat_sf"/>
</dbReference>
<evidence type="ECO:0000256" key="2">
    <source>
        <dbReference type="ARBA" id="ARBA00022741"/>
    </source>
</evidence>
<feature type="transmembrane region" description="Helical" evidence="4">
    <location>
        <begin position="46"/>
        <end position="66"/>
    </location>
</feature>
<keyword evidence="4" id="KW-0812">Transmembrane</keyword>
<dbReference type="Pfam" id="PF02875">
    <property type="entry name" value="Mur_ligase_C"/>
    <property type="match status" value="1"/>
</dbReference>
<dbReference type="PATRIC" id="fig|1618611.3.peg.262"/>
<dbReference type="SUPFAM" id="SSF53623">
    <property type="entry name" value="MurD-like peptide ligases, catalytic domain"/>
    <property type="match status" value="1"/>
</dbReference>
<evidence type="ECO:0000313" key="8">
    <source>
        <dbReference type="Proteomes" id="UP000034706"/>
    </source>
</evidence>
<name>A0A0G0LJH4_9BACT</name>
<feature type="domain" description="Mur ligase central" evidence="6">
    <location>
        <begin position="105"/>
        <end position="234"/>
    </location>
</feature>
<dbReference type="GO" id="GO:0005524">
    <property type="term" value="F:ATP binding"/>
    <property type="evidence" value="ECO:0007669"/>
    <property type="project" value="UniProtKB-KW"/>
</dbReference>
<keyword evidence="4" id="KW-0472">Membrane</keyword>
<dbReference type="PANTHER" id="PTHR43024">
    <property type="entry name" value="UDP-N-ACETYLMURAMOYL-TRIPEPTIDE--D-ALANYL-D-ALANINE LIGASE"/>
    <property type="match status" value="1"/>
</dbReference>
<dbReference type="Gene3D" id="3.40.1190.10">
    <property type="entry name" value="Mur-like, catalytic domain"/>
    <property type="match status" value="1"/>
</dbReference>
<evidence type="ECO:0000256" key="1">
    <source>
        <dbReference type="ARBA" id="ARBA00022598"/>
    </source>
</evidence>
<evidence type="ECO:0000256" key="4">
    <source>
        <dbReference type="SAM" id="Phobius"/>
    </source>
</evidence>